<feature type="region of interest" description="Disordered" evidence="1">
    <location>
        <begin position="185"/>
        <end position="225"/>
    </location>
</feature>
<dbReference type="PANTHER" id="PTHR47584:SF14">
    <property type="entry name" value="L10-INTERACTING MYB DOMAIN-CONTAINING PROTEIN-LIKE"/>
    <property type="match status" value="1"/>
</dbReference>
<proteinExistence type="predicted"/>
<reference evidence="4" key="1">
    <citation type="submission" date="2020-06" db="EMBL/GenBank/DDBJ databases">
        <authorList>
            <person name="Li T."/>
            <person name="Hu X."/>
            <person name="Zhang T."/>
            <person name="Song X."/>
            <person name="Zhang H."/>
            <person name="Dai N."/>
            <person name="Sheng W."/>
            <person name="Hou X."/>
            <person name="Wei L."/>
        </authorList>
    </citation>
    <scope>NUCLEOTIDE SEQUENCE</scope>
    <source>
        <strain evidence="4">G02</strain>
        <tissue evidence="4">Leaf</tissue>
    </source>
</reference>
<accession>A0AAW2L0U0</accession>
<evidence type="ECO:0008006" key="5">
    <source>
        <dbReference type="Google" id="ProtNLM"/>
    </source>
</evidence>
<evidence type="ECO:0000259" key="2">
    <source>
        <dbReference type="Pfam" id="PF12776"/>
    </source>
</evidence>
<dbReference type="EMBL" id="JACGWJ010000026">
    <property type="protein sequence ID" value="KAL0312845.1"/>
    <property type="molecule type" value="Genomic_DNA"/>
</dbReference>
<feature type="compositionally biased region" description="Polar residues" evidence="1">
    <location>
        <begin position="475"/>
        <end position="486"/>
    </location>
</feature>
<dbReference type="Pfam" id="PF12776">
    <property type="entry name" value="Myb_DNA-bind_3"/>
    <property type="match status" value="1"/>
</dbReference>
<comment type="caution">
    <text evidence="4">The sequence shown here is derived from an EMBL/GenBank/DDBJ whole genome shotgun (WGS) entry which is preliminary data.</text>
</comment>
<evidence type="ECO:0000256" key="1">
    <source>
        <dbReference type="SAM" id="MobiDB-lite"/>
    </source>
</evidence>
<feature type="region of interest" description="Disordered" evidence="1">
    <location>
        <begin position="148"/>
        <end position="170"/>
    </location>
</feature>
<dbReference type="InterPro" id="IPR024752">
    <property type="entry name" value="Myb/SANT-like_dom"/>
</dbReference>
<reference evidence="4" key="2">
    <citation type="journal article" date="2024" name="Plant">
        <title>Genomic evolution and insights into agronomic trait innovations of Sesamum species.</title>
        <authorList>
            <person name="Miao H."/>
            <person name="Wang L."/>
            <person name="Qu L."/>
            <person name="Liu H."/>
            <person name="Sun Y."/>
            <person name="Le M."/>
            <person name="Wang Q."/>
            <person name="Wei S."/>
            <person name="Zheng Y."/>
            <person name="Lin W."/>
            <person name="Duan Y."/>
            <person name="Cao H."/>
            <person name="Xiong S."/>
            <person name="Wang X."/>
            <person name="Wei L."/>
            <person name="Li C."/>
            <person name="Ma Q."/>
            <person name="Ju M."/>
            <person name="Zhao R."/>
            <person name="Li G."/>
            <person name="Mu C."/>
            <person name="Tian Q."/>
            <person name="Mei H."/>
            <person name="Zhang T."/>
            <person name="Gao T."/>
            <person name="Zhang H."/>
        </authorList>
    </citation>
    <scope>NUCLEOTIDE SEQUENCE</scope>
    <source>
        <strain evidence="4">G02</strain>
    </source>
</reference>
<feature type="domain" description="DUF8040" evidence="3">
    <location>
        <begin position="256"/>
        <end position="341"/>
    </location>
</feature>
<dbReference type="InterPro" id="IPR058353">
    <property type="entry name" value="DUF8040"/>
</dbReference>
<dbReference type="Pfam" id="PF26138">
    <property type="entry name" value="DUF8040"/>
    <property type="match status" value="1"/>
</dbReference>
<name>A0AAW2L0U0_SESRA</name>
<gene>
    <name evidence="4" type="ORF">Sradi_5683800</name>
</gene>
<protein>
    <recommendedName>
        <fullName evidence="5">Myb/SANT-like domain-containing protein</fullName>
    </recommendedName>
</protein>
<dbReference type="PANTHER" id="PTHR47584">
    <property type="match status" value="1"/>
</dbReference>
<dbReference type="InterPro" id="IPR045026">
    <property type="entry name" value="LIMYB"/>
</dbReference>
<feature type="compositionally biased region" description="Polar residues" evidence="1">
    <location>
        <begin position="148"/>
        <end position="159"/>
    </location>
</feature>
<dbReference type="AlphaFoldDB" id="A0AAW2L0U0"/>
<organism evidence="4">
    <name type="scientific">Sesamum radiatum</name>
    <name type="common">Black benniseed</name>
    <dbReference type="NCBI Taxonomy" id="300843"/>
    <lineage>
        <taxon>Eukaryota</taxon>
        <taxon>Viridiplantae</taxon>
        <taxon>Streptophyta</taxon>
        <taxon>Embryophyta</taxon>
        <taxon>Tracheophyta</taxon>
        <taxon>Spermatophyta</taxon>
        <taxon>Magnoliopsida</taxon>
        <taxon>eudicotyledons</taxon>
        <taxon>Gunneridae</taxon>
        <taxon>Pentapetalae</taxon>
        <taxon>asterids</taxon>
        <taxon>lamiids</taxon>
        <taxon>Lamiales</taxon>
        <taxon>Pedaliaceae</taxon>
        <taxon>Sesamum</taxon>
    </lineage>
</organism>
<evidence type="ECO:0000259" key="3">
    <source>
        <dbReference type="Pfam" id="PF26138"/>
    </source>
</evidence>
<evidence type="ECO:0000313" key="4">
    <source>
        <dbReference type="EMBL" id="KAL0312845.1"/>
    </source>
</evidence>
<feature type="domain" description="Myb/SANT-like" evidence="2">
    <location>
        <begin position="20"/>
        <end position="110"/>
    </location>
</feature>
<feature type="compositionally biased region" description="Polar residues" evidence="1">
    <location>
        <begin position="191"/>
        <end position="215"/>
    </location>
</feature>
<sequence length="503" mass="57630">MQHPNDGVSSQSSRYDKVVWTSSMERLFIELMHEEFTNHQLQSSTFPPWVWSRITERMNSVMSQQGCIFTTAQLKGKLSRLRRAWRLLNDLITKGTGWGWDSERHTITGDAGRLEELYQQNPENKKIIEHGLPHFDYCTRMFSRNTATGGIGRSASQPRRSGHSTHELTRNRWRALNLAARRSRDEYEDTAFSQSPPILSPNEYTSSPQPSQTCAGPSGSGRRVRRATSYNMASSLMREVPSRTPQAQALGRQELLEGAEWIAEIMTTPHEGRFFDNIRMTKPCFYALVDALTSRGLLPHGQTSRVSSIEEVALFMQTVGMHKRQRDNMERFQHSLETIHRLRRSYGWDWYRHGSPVRTIRYRSRKGGLAQNVLAICDFDMNFTYVYAGWKAVRPMPVSWIMQYHMTPLFLFLQLTHTHIGSWDAVEHVARGDGGPRLARSTSLAARRSLDMGSEVGDIGSWTDYIRHFVVQSDRGAQTNSDGDSTARSHRPQGLPPRRRDDP</sequence>
<feature type="region of interest" description="Disordered" evidence="1">
    <location>
        <begin position="475"/>
        <end position="503"/>
    </location>
</feature>